<dbReference type="InterPro" id="IPR018637">
    <property type="entry name" value="DUF2059"/>
</dbReference>
<dbReference type="EMBL" id="CAJNOO010000125">
    <property type="protein sequence ID" value="CAF0816459.1"/>
    <property type="molecule type" value="Genomic_DNA"/>
</dbReference>
<sequence length="151" mass="17526">MDSIRLTILIIALFFTIGTIEGKPTSLSSNDLKDNIKYLLNILEIENEYIRFLSYMKLYPPEDTKMKVLYDDLFSFDSFISDLTSVYEKYYTLDDVTQLINFYSSPLGKKVNKVTQALDKEMEDLMLNKISDYIFALSENGVDIRLPQISQ</sequence>
<evidence type="ECO:0000313" key="8">
    <source>
        <dbReference type="EMBL" id="CAF1019102.1"/>
    </source>
</evidence>
<evidence type="ECO:0000313" key="12">
    <source>
        <dbReference type="Proteomes" id="UP000663870"/>
    </source>
</evidence>
<organism evidence="11 13">
    <name type="scientific">Rotaria sordida</name>
    <dbReference type="NCBI Taxonomy" id="392033"/>
    <lineage>
        <taxon>Eukaryota</taxon>
        <taxon>Metazoa</taxon>
        <taxon>Spiralia</taxon>
        <taxon>Gnathifera</taxon>
        <taxon>Rotifera</taxon>
        <taxon>Eurotatoria</taxon>
        <taxon>Bdelloidea</taxon>
        <taxon>Philodinida</taxon>
        <taxon>Philodinidae</taxon>
        <taxon>Rotaria</taxon>
    </lineage>
</organism>
<protein>
    <recommendedName>
        <fullName evidence="2">DUF2059 domain-containing protein</fullName>
    </recommendedName>
</protein>
<feature type="domain" description="DUF2059" evidence="2">
    <location>
        <begin position="78"/>
        <end position="126"/>
    </location>
</feature>
<dbReference type="Proteomes" id="UP000663882">
    <property type="component" value="Unassembled WGS sequence"/>
</dbReference>
<evidence type="ECO:0000259" key="2">
    <source>
        <dbReference type="Pfam" id="PF09832"/>
    </source>
</evidence>
<dbReference type="EMBL" id="CAJNOL010000336">
    <property type="protein sequence ID" value="CAF1013530.1"/>
    <property type="molecule type" value="Genomic_DNA"/>
</dbReference>
<dbReference type="OrthoDB" id="10001769at2759"/>
<dbReference type="EMBL" id="CAJNOH010000079">
    <property type="protein sequence ID" value="CAF0847405.1"/>
    <property type="molecule type" value="Genomic_DNA"/>
</dbReference>
<keyword evidence="12" id="KW-1185">Reference proteome</keyword>
<evidence type="ECO:0000313" key="10">
    <source>
        <dbReference type="EMBL" id="CAF3656661.1"/>
    </source>
</evidence>
<accession>A0A819CDA6</accession>
<evidence type="ECO:0000313" key="11">
    <source>
        <dbReference type="EMBL" id="CAF3817739.1"/>
    </source>
</evidence>
<reference evidence="11" key="1">
    <citation type="submission" date="2021-02" db="EMBL/GenBank/DDBJ databases">
        <authorList>
            <person name="Nowell W R."/>
        </authorList>
    </citation>
    <scope>NUCLEOTIDE SEQUENCE</scope>
</reference>
<dbReference type="Pfam" id="PF09832">
    <property type="entry name" value="DUF2059"/>
    <property type="match status" value="1"/>
</dbReference>
<dbReference type="EMBL" id="CAJOBD010000375">
    <property type="protein sequence ID" value="CAF3656661.1"/>
    <property type="molecule type" value="Genomic_DNA"/>
</dbReference>
<dbReference type="Proteomes" id="UP000663889">
    <property type="component" value="Unassembled WGS sequence"/>
</dbReference>
<evidence type="ECO:0000313" key="4">
    <source>
        <dbReference type="EMBL" id="CAF0847405.1"/>
    </source>
</evidence>
<feature type="signal peptide" evidence="1">
    <location>
        <begin position="1"/>
        <end position="22"/>
    </location>
</feature>
<evidence type="ECO:0000313" key="13">
    <source>
        <dbReference type="Proteomes" id="UP000663874"/>
    </source>
</evidence>
<evidence type="ECO:0000313" key="5">
    <source>
        <dbReference type="EMBL" id="CAF0848879.1"/>
    </source>
</evidence>
<dbReference type="Proteomes" id="UP000663864">
    <property type="component" value="Unassembled WGS sequence"/>
</dbReference>
<name>A0A819CDA6_9BILA</name>
<dbReference type="Proteomes" id="UP000663874">
    <property type="component" value="Unassembled WGS sequence"/>
</dbReference>
<dbReference type="EMBL" id="CAJNOT010000119">
    <property type="protein sequence ID" value="CAF0848879.1"/>
    <property type="molecule type" value="Genomic_DNA"/>
</dbReference>
<evidence type="ECO:0000313" key="9">
    <source>
        <dbReference type="EMBL" id="CAF3642047.1"/>
    </source>
</evidence>
<gene>
    <name evidence="11" type="ORF">FNK824_LOCUS15966</name>
    <name evidence="10" type="ORF">JBS370_LOCUS6663</name>
    <name evidence="6" type="ORF">JXQ802_LOCUS14791</name>
    <name evidence="7" type="ORF">JXQ802_LOCUS14878</name>
    <name evidence="9" type="ORF">OTI717_LOCUS8890</name>
    <name evidence="4" type="ORF">PYM288_LOCUS6887</name>
    <name evidence="3" type="ORF">RFH988_LOCUS4707</name>
    <name evidence="8" type="ORF">SEV965_LOCUS11704</name>
    <name evidence="5" type="ORF">ZHD862_LOCUS4766</name>
</gene>
<dbReference type="EMBL" id="CAJNOU010000512">
    <property type="protein sequence ID" value="CAF1019102.1"/>
    <property type="molecule type" value="Genomic_DNA"/>
</dbReference>
<dbReference type="EMBL" id="CAJOAX010000731">
    <property type="protein sequence ID" value="CAF3642047.1"/>
    <property type="molecule type" value="Genomic_DNA"/>
</dbReference>
<evidence type="ECO:0000313" key="7">
    <source>
        <dbReference type="EMBL" id="CAF1015395.1"/>
    </source>
</evidence>
<dbReference type="EMBL" id="CAJNOL010000339">
    <property type="protein sequence ID" value="CAF1015395.1"/>
    <property type="molecule type" value="Genomic_DNA"/>
</dbReference>
<dbReference type="Proteomes" id="UP000663870">
    <property type="component" value="Unassembled WGS sequence"/>
</dbReference>
<evidence type="ECO:0000313" key="3">
    <source>
        <dbReference type="EMBL" id="CAF0816459.1"/>
    </source>
</evidence>
<dbReference type="Proteomes" id="UP000663836">
    <property type="component" value="Unassembled WGS sequence"/>
</dbReference>
<evidence type="ECO:0000256" key="1">
    <source>
        <dbReference type="SAM" id="SignalP"/>
    </source>
</evidence>
<evidence type="ECO:0000313" key="6">
    <source>
        <dbReference type="EMBL" id="CAF1013530.1"/>
    </source>
</evidence>
<feature type="chain" id="PRO_5035617649" description="DUF2059 domain-containing protein" evidence="1">
    <location>
        <begin position="23"/>
        <end position="151"/>
    </location>
</feature>
<keyword evidence="1" id="KW-0732">Signal</keyword>
<dbReference type="EMBL" id="CAJOBE010002370">
    <property type="protein sequence ID" value="CAF3817739.1"/>
    <property type="molecule type" value="Genomic_DNA"/>
</dbReference>
<dbReference type="Proteomes" id="UP000663823">
    <property type="component" value="Unassembled WGS sequence"/>
</dbReference>
<comment type="caution">
    <text evidence="11">The sequence shown here is derived from an EMBL/GenBank/DDBJ whole genome shotgun (WGS) entry which is preliminary data.</text>
</comment>
<dbReference type="AlphaFoldDB" id="A0A819CDA6"/>
<proteinExistence type="predicted"/>
<dbReference type="Proteomes" id="UP000663854">
    <property type="component" value="Unassembled WGS sequence"/>
</dbReference>